<dbReference type="EMBL" id="BRXW01000645">
    <property type="protein sequence ID" value="GMH71891.1"/>
    <property type="molecule type" value="Genomic_DNA"/>
</dbReference>
<organism evidence="2 3">
    <name type="scientific">Triparma laevis f. longispina</name>
    <dbReference type="NCBI Taxonomy" id="1714387"/>
    <lineage>
        <taxon>Eukaryota</taxon>
        <taxon>Sar</taxon>
        <taxon>Stramenopiles</taxon>
        <taxon>Ochrophyta</taxon>
        <taxon>Bolidophyceae</taxon>
        <taxon>Parmales</taxon>
        <taxon>Triparmaceae</taxon>
        <taxon>Triparma</taxon>
    </lineage>
</organism>
<evidence type="ECO:0000313" key="3">
    <source>
        <dbReference type="Proteomes" id="UP001165122"/>
    </source>
</evidence>
<keyword evidence="1" id="KW-0472">Membrane</keyword>
<accession>A0A9W7AJB3</accession>
<feature type="transmembrane region" description="Helical" evidence="1">
    <location>
        <begin position="54"/>
        <end position="79"/>
    </location>
</feature>
<protein>
    <submittedName>
        <fullName evidence="2">Uncharacterized protein</fullName>
    </submittedName>
</protein>
<evidence type="ECO:0000313" key="2">
    <source>
        <dbReference type="EMBL" id="GMH71891.1"/>
    </source>
</evidence>
<keyword evidence="3" id="KW-1185">Reference proteome</keyword>
<proteinExistence type="predicted"/>
<name>A0A9W7AJB3_9STRA</name>
<dbReference type="OrthoDB" id="10355746at2759"/>
<keyword evidence="1" id="KW-1133">Transmembrane helix</keyword>
<evidence type="ECO:0000256" key="1">
    <source>
        <dbReference type="SAM" id="Phobius"/>
    </source>
</evidence>
<dbReference type="AlphaFoldDB" id="A0A9W7AJB3"/>
<comment type="caution">
    <text evidence="2">The sequence shown here is derived from an EMBL/GenBank/DDBJ whole genome shotgun (WGS) entry which is preliminary data.</text>
</comment>
<sequence length="82" mass="9557">MDSSDFDPEAVGLITDVVKKQDLVRRRKKIPQVGQLSKRRKLLRNSKNLRFKEVYKPISPVVGASFIFVAGSIYLFLYYHVW</sequence>
<dbReference type="Proteomes" id="UP001165122">
    <property type="component" value="Unassembled WGS sequence"/>
</dbReference>
<gene>
    <name evidence="2" type="ORF">TrLO_g12893</name>
</gene>
<reference evidence="3" key="1">
    <citation type="journal article" date="2023" name="Commun. Biol.">
        <title>Genome analysis of Parmales, the sister group of diatoms, reveals the evolutionary specialization of diatoms from phago-mixotrophs to photoautotrophs.</title>
        <authorList>
            <person name="Ban H."/>
            <person name="Sato S."/>
            <person name="Yoshikawa S."/>
            <person name="Yamada K."/>
            <person name="Nakamura Y."/>
            <person name="Ichinomiya M."/>
            <person name="Sato N."/>
            <person name="Blanc-Mathieu R."/>
            <person name="Endo H."/>
            <person name="Kuwata A."/>
            <person name="Ogata H."/>
        </authorList>
    </citation>
    <scope>NUCLEOTIDE SEQUENCE [LARGE SCALE GENOMIC DNA]</scope>
    <source>
        <strain evidence="3">NIES 3700</strain>
    </source>
</reference>
<keyword evidence="1" id="KW-0812">Transmembrane</keyword>